<evidence type="ECO:0000256" key="3">
    <source>
        <dbReference type="ARBA" id="ARBA00022448"/>
    </source>
</evidence>
<dbReference type="PROSITE" id="PS50283">
    <property type="entry name" value="NA_SOLUT_SYMP_3"/>
    <property type="match status" value="1"/>
</dbReference>
<accession>A0A2V0NY42</accession>
<dbReference type="GO" id="GO:0015293">
    <property type="term" value="F:symporter activity"/>
    <property type="evidence" value="ECO:0007669"/>
    <property type="project" value="UniProtKB-KW"/>
</dbReference>
<feature type="transmembrane region" description="Helical" evidence="13">
    <location>
        <begin position="1019"/>
        <end position="1044"/>
    </location>
</feature>
<organism evidence="14 15">
    <name type="scientific">Raphidocelis subcapitata</name>
    <dbReference type="NCBI Taxonomy" id="307507"/>
    <lineage>
        <taxon>Eukaryota</taxon>
        <taxon>Viridiplantae</taxon>
        <taxon>Chlorophyta</taxon>
        <taxon>core chlorophytes</taxon>
        <taxon>Chlorophyceae</taxon>
        <taxon>CS clade</taxon>
        <taxon>Sphaeropleales</taxon>
        <taxon>Selenastraceae</taxon>
        <taxon>Raphidocelis</taxon>
    </lineage>
</organism>
<evidence type="ECO:0000313" key="14">
    <source>
        <dbReference type="EMBL" id="GBF92544.1"/>
    </source>
</evidence>
<keyword evidence="15" id="KW-1185">Reference proteome</keyword>
<feature type="transmembrane region" description="Helical" evidence="13">
    <location>
        <begin position="779"/>
        <end position="807"/>
    </location>
</feature>
<evidence type="ECO:0000256" key="13">
    <source>
        <dbReference type="SAM" id="Phobius"/>
    </source>
</evidence>
<keyword evidence="7 13" id="KW-1133">Transmembrane helix</keyword>
<dbReference type="GO" id="GO:0005886">
    <property type="term" value="C:plasma membrane"/>
    <property type="evidence" value="ECO:0007669"/>
    <property type="project" value="UniProtKB-SubCell"/>
</dbReference>
<evidence type="ECO:0000256" key="8">
    <source>
        <dbReference type="ARBA" id="ARBA00023053"/>
    </source>
</evidence>
<dbReference type="InParanoid" id="A0A2V0NY42"/>
<keyword evidence="9" id="KW-0406">Ion transport</keyword>
<keyword evidence="6" id="KW-0769">Symport</keyword>
<feature type="compositionally biased region" description="Pro residues" evidence="12">
    <location>
        <begin position="1058"/>
        <end position="1076"/>
    </location>
</feature>
<dbReference type="Proteomes" id="UP000247498">
    <property type="component" value="Unassembled WGS sequence"/>
</dbReference>
<feature type="transmembrane region" description="Helical" evidence="13">
    <location>
        <begin position="977"/>
        <end position="999"/>
    </location>
</feature>
<feature type="transmembrane region" description="Helical" evidence="13">
    <location>
        <begin position="94"/>
        <end position="115"/>
    </location>
</feature>
<keyword evidence="10 13" id="KW-0472">Membrane</keyword>
<feature type="transmembrane region" description="Helical" evidence="13">
    <location>
        <begin position="325"/>
        <end position="344"/>
    </location>
</feature>
<dbReference type="PANTHER" id="PTHR48086">
    <property type="entry name" value="SODIUM/PROLINE SYMPORTER-RELATED"/>
    <property type="match status" value="1"/>
</dbReference>
<evidence type="ECO:0000256" key="12">
    <source>
        <dbReference type="SAM" id="MobiDB-lite"/>
    </source>
</evidence>
<evidence type="ECO:0000256" key="10">
    <source>
        <dbReference type="ARBA" id="ARBA00023136"/>
    </source>
</evidence>
<keyword evidence="11" id="KW-0739">Sodium transport</keyword>
<reference evidence="14 15" key="1">
    <citation type="journal article" date="2018" name="Sci. Rep.">
        <title>Raphidocelis subcapitata (=Pseudokirchneriella subcapitata) provides an insight into genome evolution and environmental adaptations in the Sphaeropleales.</title>
        <authorList>
            <person name="Suzuki S."/>
            <person name="Yamaguchi H."/>
            <person name="Nakajima N."/>
            <person name="Kawachi M."/>
        </authorList>
    </citation>
    <scope>NUCLEOTIDE SEQUENCE [LARGE SCALE GENOMIC DNA]</scope>
    <source>
        <strain evidence="14 15">NIES-35</strain>
    </source>
</reference>
<name>A0A2V0NY42_9CHLO</name>
<feature type="transmembrane region" description="Helical" evidence="13">
    <location>
        <begin position="234"/>
        <end position="250"/>
    </location>
</feature>
<dbReference type="AlphaFoldDB" id="A0A2V0NY42"/>
<dbReference type="OrthoDB" id="6132759at2759"/>
<dbReference type="GO" id="GO:0006814">
    <property type="term" value="P:sodium ion transport"/>
    <property type="evidence" value="ECO:0007669"/>
    <property type="project" value="UniProtKB-KW"/>
</dbReference>
<dbReference type="Gene3D" id="1.20.1730.10">
    <property type="entry name" value="Sodium/glucose cotransporter"/>
    <property type="match status" value="1"/>
</dbReference>
<feature type="region of interest" description="Disordered" evidence="12">
    <location>
        <begin position="1054"/>
        <end position="1084"/>
    </location>
</feature>
<feature type="transmembrane region" description="Helical" evidence="13">
    <location>
        <begin position="432"/>
        <end position="455"/>
    </location>
</feature>
<evidence type="ECO:0000256" key="7">
    <source>
        <dbReference type="ARBA" id="ARBA00022989"/>
    </source>
</evidence>
<evidence type="ECO:0000256" key="4">
    <source>
        <dbReference type="ARBA" id="ARBA00022475"/>
    </source>
</evidence>
<comment type="similarity">
    <text evidence="2">Belongs to the sodium:solute symporter (SSF) (TC 2.A.21) family.</text>
</comment>
<comment type="subcellular location">
    <subcellularLocation>
        <location evidence="1">Cell membrane</location>
        <topology evidence="1">Multi-pass membrane protein</topology>
    </subcellularLocation>
</comment>
<feature type="transmembrane region" description="Helical" evidence="13">
    <location>
        <begin position="476"/>
        <end position="498"/>
    </location>
</feature>
<evidence type="ECO:0000256" key="5">
    <source>
        <dbReference type="ARBA" id="ARBA00022692"/>
    </source>
</evidence>
<gene>
    <name evidence="14" type="ORF">Rsub_05158</name>
</gene>
<evidence type="ECO:0000256" key="6">
    <source>
        <dbReference type="ARBA" id="ARBA00022847"/>
    </source>
</evidence>
<comment type="caution">
    <text evidence="14">The sequence shown here is derived from an EMBL/GenBank/DDBJ whole genome shotgun (WGS) entry which is preliminary data.</text>
</comment>
<feature type="transmembrane region" description="Helical" evidence="13">
    <location>
        <begin position="207"/>
        <end position="227"/>
    </location>
</feature>
<feature type="transmembrane region" description="Helical" evidence="13">
    <location>
        <begin position="888"/>
        <end position="907"/>
    </location>
</feature>
<feature type="transmembrane region" description="Helical" evidence="13">
    <location>
        <begin position="504"/>
        <end position="527"/>
    </location>
</feature>
<dbReference type="InterPro" id="IPR050277">
    <property type="entry name" value="Sodium:Solute_Symporter"/>
</dbReference>
<protein>
    <submittedName>
        <fullName evidence="14">Solute:sodium symporter</fullName>
    </submittedName>
</protein>
<feature type="transmembrane region" description="Helical" evidence="13">
    <location>
        <begin position="170"/>
        <end position="195"/>
    </location>
</feature>
<dbReference type="InterPro" id="IPR001734">
    <property type="entry name" value="Na/solute_symporter"/>
</dbReference>
<dbReference type="STRING" id="307507.A0A2V0NY42"/>
<evidence type="ECO:0000256" key="11">
    <source>
        <dbReference type="ARBA" id="ARBA00023201"/>
    </source>
</evidence>
<proteinExistence type="inferred from homology"/>
<dbReference type="InterPro" id="IPR038377">
    <property type="entry name" value="Na/Glc_symporter_sf"/>
</dbReference>
<keyword evidence="3" id="KW-0813">Transport</keyword>
<keyword evidence="4" id="KW-1003">Cell membrane</keyword>
<dbReference type="Pfam" id="PF00474">
    <property type="entry name" value="SSF"/>
    <property type="match status" value="1"/>
</dbReference>
<keyword evidence="5 13" id="KW-0812">Transmembrane</keyword>
<evidence type="ECO:0000313" key="15">
    <source>
        <dbReference type="Proteomes" id="UP000247498"/>
    </source>
</evidence>
<evidence type="ECO:0000256" key="9">
    <source>
        <dbReference type="ARBA" id="ARBA00023065"/>
    </source>
</evidence>
<feature type="transmembrane region" description="Helical" evidence="13">
    <location>
        <begin position="61"/>
        <end position="87"/>
    </location>
</feature>
<feature type="transmembrane region" description="Helical" evidence="13">
    <location>
        <begin position="819"/>
        <end position="841"/>
    </location>
</feature>
<feature type="transmembrane region" description="Helical" evidence="13">
    <location>
        <begin position="356"/>
        <end position="381"/>
    </location>
</feature>
<dbReference type="EMBL" id="BDRX01000033">
    <property type="protein sequence ID" value="GBF92544.1"/>
    <property type="molecule type" value="Genomic_DNA"/>
</dbReference>
<sequence>MARAKGRFCTEENFEISPGLFTHKFTVAQVKANPDYGCCQKFVCGLACPEEFDSAGVALNFGVPVTVMAVFFIIFGLVAGLMTAFLVCKRSLPFWIATIALLAQGLDSNATLGAVTLGYKFGWWDGAVLPIGLGISLIINGLTLAGPINRMHVLSVPEIFMRRYGYLSEVIVSFIEIISFTCLLAGNLVGTSLIINFCFNLAMWKGIAIAGLLMVTYTLVGGLYSIALTDIPQAILGFMAFICAAIYAVATDPHPFANTSMGFALDLGGNVTAVTPDFAGPLDCAPDKFGNPTCDNFAYPAGDKAIFPGAMTNADAYAPFPNAILLNWATIITLGLGNLCALDFQQRSMAAKSPRVARAANITAGVLLLVLCVPFVLMAGYVRKHFGPDSAIAEFTTDSCSAPLGLPSCAEWKPAEQTAFFMFLYSKFQRVLGAWVMVAIMAASMSTATGAILATSTVMAHNIWRKVPKFGTSDDSLLLVARAFVIPMCAIACLVAAFAYNPGYLLVVAFDVVFASCFVPLMAAVYLPHTTPNAGLLSCIVGGITRVILEFALPKDGTLIAFGSYGLHYGKALAGLPSFMEIKPASAADSAGVWDPEKDTCAQEPMRDWTGLDSLVSPLVSLLVLMFVQAYEREGENERDLLFFIPKRWRTPIGVMYPPEEDYTVHREARARAAAAKLEDGSGADAYDGEDLFAGGGWKDAPVEPVAAPLHPKSGDDSAHGGRAAHALTKALLAASVLPALFLAVQPLLPASAAAAVAVATPPPGSWQGPLRDMFSFTVLLSVFIGSEPGAAAASAASAAGAAIAMFSQGGVPLEARCTAGLLAAAAAVVLATSAVAVLGPSPGRRRQLRWLWPPEEAIPRVQRALGVLGGGLLLQFLATLLPGPGAAWLPPVAAGAAIALLAGACVDRSGDARQRLFLDDWPAWSATLLLILQPLRQLVETSLSSALLPAIAPREQLLLVLASGLMVPRALLMAELMWFTGTCSGALLAAGQLLVLAAHALGQRAAAALGGGCGCGGAAAAAVAAAAALVGLAAALGCGQAVLRAGWGSILGRRPYPEGPPPPPEPPPPPPPPRPRPLKAALP</sequence>
<evidence type="ECO:0000256" key="1">
    <source>
        <dbReference type="ARBA" id="ARBA00004651"/>
    </source>
</evidence>
<keyword evidence="8" id="KW-0915">Sodium</keyword>
<dbReference type="PANTHER" id="PTHR48086:SF3">
    <property type="entry name" value="SODIUM_PROLINE SYMPORTER"/>
    <property type="match status" value="1"/>
</dbReference>
<feature type="transmembrane region" description="Helical" evidence="13">
    <location>
        <begin position="127"/>
        <end position="149"/>
    </location>
</feature>
<evidence type="ECO:0000256" key="2">
    <source>
        <dbReference type="ARBA" id="ARBA00006434"/>
    </source>
</evidence>